<dbReference type="OrthoDB" id="340836at2157"/>
<evidence type="ECO:0000313" key="2">
    <source>
        <dbReference type="EMBL" id="QFU82226.1"/>
    </source>
</evidence>
<dbReference type="AlphaFoldDB" id="A0A5P9P2G8"/>
<reference evidence="2 3" key="1">
    <citation type="journal article" date="2007" name="Int. J. Syst. Evol. Microbiol.">
        <title>Natronorubrum sulfidifaciens sp. nov., an extremely haloalkaliphilic archaeon isolated from Aiding salt lake in Xin-Jiang, China.</title>
        <authorList>
            <person name="Cui H.L."/>
            <person name="Tohty D."/>
            <person name="Liu H.C."/>
            <person name="Liu S.J."/>
            <person name="Oren A."/>
            <person name="Zhou P.J."/>
        </authorList>
    </citation>
    <scope>NUCLEOTIDE SEQUENCE [LARGE SCALE GENOMIC DNA]</scope>
    <source>
        <strain evidence="2 3">7-3</strain>
    </source>
</reference>
<name>A0A5P9P2G8_9EURY</name>
<gene>
    <name evidence="2" type="ORF">GCU68_06620</name>
</gene>
<protein>
    <submittedName>
        <fullName evidence="2">Uncharacterized protein</fullName>
    </submittedName>
</protein>
<evidence type="ECO:0000313" key="3">
    <source>
        <dbReference type="Proteomes" id="UP000326170"/>
    </source>
</evidence>
<dbReference type="Proteomes" id="UP000326170">
    <property type="component" value="Chromosome"/>
</dbReference>
<keyword evidence="3" id="KW-1185">Reference proteome</keyword>
<evidence type="ECO:0000256" key="1">
    <source>
        <dbReference type="SAM" id="MobiDB-lite"/>
    </source>
</evidence>
<dbReference type="EMBL" id="CP045488">
    <property type="protein sequence ID" value="QFU82226.1"/>
    <property type="molecule type" value="Genomic_DNA"/>
</dbReference>
<proteinExistence type="predicted"/>
<feature type="region of interest" description="Disordered" evidence="1">
    <location>
        <begin position="151"/>
        <end position="174"/>
    </location>
</feature>
<sequence>MLASIAVACVGRALLSPEVVALSMHYHDSSRLAAVLTDLRDRGYRCPDPADNEVSAVASDGEHPINGSDDPLSIERVRDVTPLSLVSHIGAAADAGRVPVLVVDKWDLEDAREILGEPFLLRGRSDGRRQFYSIPDRIALTDGRYACVRTDTDPQWHEESSTATDDGRDRTGTDEPRLVLEADGSVQAVLEADTLTCPGPDPAVFPYRYSRGTDRRIHVFDQDREVGRYAGIAAMRANAYRPVAMPLVPERHVRTGGQLARDVTLATMVPDGVAYEQP</sequence>
<accession>A0A5P9P2G8</accession>
<organism evidence="2 3">
    <name type="scientific">Natronorubrum aibiense</name>
    <dbReference type="NCBI Taxonomy" id="348826"/>
    <lineage>
        <taxon>Archaea</taxon>
        <taxon>Methanobacteriati</taxon>
        <taxon>Methanobacteriota</taxon>
        <taxon>Stenosarchaea group</taxon>
        <taxon>Halobacteria</taxon>
        <taxon>Halobacteriales</taxon>
        <taxon>Natrialbaceae</taxon>
        <taxon>Natronorubrum</taxon>
    </lineage>
</organism>
<dbReference type="KEGG" id="nas:GCU68_06620"/>